<dbReference type="SUPFAM" id="SSF53756">
    <property type="entry name" value="UDP-Glycosyltransferase/glycogen phosphorylase"/>
    <property type="match status" value="1"/>
</dbReference>
<protein>
    <submittedName>
        <fullName evidence="2">Uncharacterized protein</fullName>
    </submittedName>
</protein>
<dbReference type="Proteomes" id="UP000054047">
    <property type="component" value="Unassembled WGS sequence"/>
</dbReference>
<dbReference type="AlphaFoldDB" id="A0A0C2DGW1"/>
<dbReference type="GO" id="GO:0008194">
    <property type="term" value="F:UDP-glycosyltransferase activity"/>
    <property type="evidence" value="ECO:0007669"/>
    <property type="project" value="InterPro"/>
</dbReference>
<reference evidence="2 3" key="1">
    <citation type="submission" date="2013-12" db="EMBL/GenBank/DDBJ databases">
        <title>Draft genome of the parsitic nematode Ancylostoma duodenale.</title>
        <authorList>
            <person name="Mitreva M."/>
        </authorList>
    </citation>
    <scope>NUCLEOTIDE SEQUENCE [LARGE SCALE GENOMIC DNA]</scope>
    <source>
        <strain evidence="2 3">Zhejiang</strain>
    </source>
</reference>
<dbReference type="EMBL" id="KN729900">
    <property type="protein sequence ID" value="KIH61687.1"/>
    <property type="molecule type" value="Genomic_DNA"/>
</dbReference>
<evidence type="ECO:0000313" key="3">
    <source>
        <dbReference type="Proteomes" id="UP000054047"/>
    </source>
</evidence>
<name>A0A0C2DGW1_9BILA</name>
<dbReference type="OrthoDB" id="5859419at2759"/>
<evidence type="ECO:0000256" key="1">
    <source>
        <dbReference type="ARBA" id="ARBA00022679"/>
    </source>
</evidence>
<keyword evidence="3" id="KW-1185">Reference proteome</keyword>
<proteinExistence type="predicted"/>
<accession>A0A0C2DGW1</accession>
<gene>
    <name evidence="2" type="ORF">ANCDUO_08036</name>
</gene>
<dbReference type="InterPro" id="IPR002213">
    <property type="entry name" value="UDP_glucos_trans"/>
</dbReference>
<evidence type="ECO:0000313" key="2">
    <source>
        <dbReference type="EMBL" id="KIH61687.1"/>
    </source>
</evidence>
<sequence length="241" mass="27809">MRQGEPVMEVKTSGKMRVDCCWDGLVCESTPGNSKIALMKGVKRIYWPVQFDDHTLNDIFVHRNHSSHSEIWNPDFELPNEQTTAWLASVRLCDRLLAKNKGKFDELVRERFDTIVVDDLYNPCGLLQVALKGSVYIYWSMTSLRTESAWANQSPSPPSYLPVPGTKYVQQALIGPMLTDDLTFMERTFNLISYLRALYIHHHVVLPRIDAVFQVISWPWPRLTSHTSATRRLRLLPFCIK</sequence>
<organism evidence="2 3">
    <name type="scientific">Ancylostoma duodenale</name>
    <dbReference type="NCBI Taxonomy" id="51022"/>
    <lineage>
        <taxon>Eukaryota</taxon>
        <taxon>Metazoa</taxon>
        <taxon>Ecdysozoa</taxon>
        <taxon>Nematoda</taxon>
        <taxon>Chromadorea</taxon>
        <taxon>Rhabditida</taxon>
        <taxon>Rhabditina</taxon>
        <taxon>Rhabditomorpha</taxon>
        <taxon>Strongyloidea</taxon>
        <taxon>Ancylostomatidae</taxon>
        <taxon>Ancylostomatinae</taxon>
        <taxon>Ancylostoma</taxon>
    </lineage>
</organism>
<keyword evidence="1" id="KW-0808">Transferase</keyword>
<dbReference type="Pfam" id="PF00201">
    <property type="entry name" value="UDPGT"/>
    <property type="match status" value="1"/>
</dbReference>